<dbReference type="AlphaFoldDB" id="A0A2P5Y6I5"/>
<dbReference type="InterPro" id="IPR025558">
    <property type="entry name" value="DUF4283"/>
</dbReference>
<dbReference type="Pfam" id="PF14111">
    <property type="entry name" value="DUF4283"/>
    <property type="match status" value="1"/>
</dbReference>
<gene>
    <name evidence="2" type="ORF">GOBAR_AA09435</name>
</gene>
<evidence type="ECO:0000313" key="2">
    <source>
        <dbReference type="EMBL" id="PPS11204.1"/>
    </source>
</evidence>
<proteinExistence type="predicted"/>
<evidence type="ECO:0000313" key="3">
    <source>
        <dbReference type="Proteomes" id="UP000239757"/>
    </source>
</evidence>
<dbReference type="PANTHER" id="PTHR31286">
    <property type="entry name" value="GLYCINE-RICH CELL WALL STRUCTURAL PROTEIN 1.8-LIKE"/>
    <property type="match status" value="1"/>
</dbReference>
<dbReference type="EMBL" id="KZ663623">
    <property type="protein sequence ID" value="PPS11204.1"/>
    <property type="molecule type" value="Genomic_DNA"/>
</dbReference>
<dbReference type="OrthoDB" id="1926761at2759"/>
<reference evidence="2 3" key="1">
    <citation type="submission" date="2015-01" db="EMBL/GenBank/DDBJ databases">
        <title>Genome of allotetraploid Gossypium barbadense reveals genomic plasticity and fiber elongation in cotton evolution.</title>
        <authorList>
            <person name="Chen X."/>
            <person name="Liu X."/>
            <person name="Zhao B."/>
            <person name="Zheng H."/>
            <person name="Hu Y."/>
            <person name="Lu G."/>
            <person name="Yang C."/>
            <person name="Chen J."/>
            <person name="Shan C."/>
            <person name="Zhang L."/>
            <person name="Zhou Y."/>
            <person name="Wang L."/>
            <person name="Guo W."/>
            <person name="Bai Y."/>
            <person name="Ruan J."/>
            <person name="Shangguan X."/>
            <person name="Mao Y."/>
            <person name="Jiang J."/>
            <person name="Zhu Y."/>
            <person name="Lei J."/>
            <person name="Kang H."/>
            <person name="Chen S."/>
            <person name="He X."/>
            <person name="Wang R."/>
            <person name="Wang Y."/>
            <person name="Chen J."/>
            <person name="Wang L."/>
            <person name="Yu S."/>
            <person name="Wang B."/>
            <person name="Wei J."/>
            <person name="Song S."/>
            <person name="Lu X."/>
            <person name="Gao Z."/>
            <person name="Gu W."/>
            <person name="Deng X."/>
            <person name="Ma D."/>
            <person name="Wang S."/>
            <person name="Liang W."/>
            <person name="Fang L."/>
            <person name="Cai C."/>
            <person name="Zhu X."/>
            <person name="Zhou B."/>
            <person name="Zhang Y."/>
            <person name="Chen Z."/>
            <person name="Xu S."/>
            <person name="Zhu R."/>
            <person name="Wang S."/>
            <person name="Zhang T."/>
            <person name="Zhao G."/>
        </authorList>
    </citation>
    <scope>NUCLEOTIDE SEQUENCE [LARGE SCALE GENOMIC DNA]</scope>
    <source>
        <strain evidence="3">cv. Xinhai21</strain>
        <tissue evidence="2">Leaf</tissue>
    </source>
</reference>
<organism evidence="2 3">
    <name type="scientific">Gossypium barbadense</name>
    <name type="common">Sea Island cotton</name>
    <name type="synonym">Hibiscus barbadensis</name>
    <dbReference type="NCBI Taxonomy" id="3634"/>
    <lineage>
        <taxon>Eukaryota</taxon>
        <taxon>Viridiplantae</taxon>
        <taxon>Streptophyta</taxon>
        <taxon>Embryophyta</taxon>
        <taxon>Tracheophyta</taxon>
        <taxon>Spermatophyta</taxon>
        <taxon>Magnoliopsida</taxon>
        <taxon>eudicotyledons</taxon>
        <taxon>Gunneridae</taxon>
        <taxon>Pentapetalae</taxon>
        <taxon>rosids</taxon>
        <taxon>malvids</taxon>
        <taxon>Malvales</taxon>
        <taxon>Malvaceae</taxon>
        <taxon>Malvoideae</taxon>
        <taxon>Gossypium</taxon>
    </lineage>
</organism>
<dbReference type="PANTHER" id="PTHR31286:SF99">
    <property type="entry name" value="DUF4283 DOMAIN-CONTAINING PROTEIN"/>
    <property type="match status" value="1"/>
</dbReference>
<accession>A0A2P5Y6I5</accession>
<protein>
    <recommendedName>
        <fullName evidence="1">DUF4283 domain-containing protein</fullName>
    </recommendedName>
</protein>
<name>A0A2P5Y6I5_GOSBA</name>
<evidence type="ECO:0000259" key="1">
    <source>
        <dbReference type="Pfam" id="PF14111"/>
    </source>
</evidence>
<feature type="domain" description="DUF4283" evidence="1">
    <location>
        <begin position="2"/>
        <end position="56"/>
    </location>
</feature>
<dbReference type="InterPro" id="IPR040256">
    <property type="entry name" value="At4g02000-like"/>
</dbReference>
<dbReference type="Proteomes" id="UP000239757">
    <property type="component" value="Unassembled WGS sequence"/>
</dbReference>
<sequence>MWNLDEEFDCIDLGHGFYVVKFSNVDDGLKVITTSTWKIMDHYLTIQKWKSNFHPTIRMIVSTVVWIQLPSLPLEYFNEVLVKVGKIVGKPIKLYSNTTYTIRGKFARVFCVEIDLCKIGNFVQNIKYEGLHNICFSCGCFEHRTEANNLEASLEMVQKMNTEATSEKTDKAMT</sequence>